<dbReference type="Proteomes" id="UP000423645">
    <property type="component" value="Segment"/>
</dbReference>
<organism evidence="1 2">
    <name type="scientific">Gordonia phage Chidiebere</name>
    <dbReference type="NCBI Taxonomy" id="2656530"/>
    <lineage>
        <taxon>Viruses</taxon>
        <taxon>Duplodnaviria</taxon>
        <taxon>Heunggongvirae</taxon>
        <taxon>Uroviricota</taxon>
        <taxon>Caudoviricetes</taxon>
        <taxon>Chidieberevirus</taxon>
        <taxon>Chidieberevirus chidiebere</taxon>
    </lineage>
</organism>
<proteinExistence type="predicted"/>
<dbReference type="KEGG" id="vg:77951854"/>
<dbReference type="RefSeq" id="YP_010675526.1">
    <property type="nucleotide sequence ID" value="NC_071005.1"/>
</dbReference>
<gene>
    <name evidence="1" type="primary">8</name>
    <name evidence="1" type="ORF">PBI_CHIDIEBERE_8</name>
</gene>
<dbReference type="GeneID" id="77951854"/>
<keyword evidence="2" id="KW-1185">Reference proteome</keyword>
<sequence length="51" mass="5810">MTDLMAMSEAVEEFLIRLDDARKNNTCCAKHRNAAMARVAETLESKLEKPR</sequence>
<name>A0A649VKH6_9CAUD</name>
<evidence type="ECO:0000313" key="1">
    <source>
        <dbReference type="EMBL" id="QGJ92900.1"/>
    </source>
</evidence>
<accession>A0A649VKH6</accession>
<evidence type="ECO:0000313" key="2">
    <source>
        <dbReference type="Proteomes" id="UP000423645"/>
    </source>
</evidence>
<protein>
    <submittedName>
        <fullName evidence="1">Uncharacterized protein</fullName>
    </submittedName>
</protein>
<dbReference type="EMBL" id="MN586022">
    <property type="protein sequence ID" value="QGJ92900.1"/>
    <property type="molecule type" value="Genomic_DNA"/>
</dbReference>
<reference evidence="1 2" key="1">
    <citation type="submission" date="2019-10" db="EMBL/GenBank/DDBJ databases">
        <authorList>
            <person name="Zack K.M."/>
            <person name="Garlena R.A."/>
            <person name="Russell D.A."/>
            <person name="Pope W.H."/>
            <person name="Jacobs-Sera D."/>
            <person name="Hatfull G.F."/>
        </authorList>
    </citation>
    <scope>NUCLEOTIDE SEQUENCE [LARGE SCALE GENOMIC DNA]</scope>
</reference>